<keyword evidence="3 4" id="KW-0067">ATP-binding</keyword>
<dbReference type="PROSITE" id="PS50975">
    <property type="entry name" value="ATP_GRASP"/>
    <property type="match status" value="1"/>
</dbReference>
<dbReference type="Pfam" id="PF18603">
    <property type="entry name" value="LAL_C2"/>
    <property type="match status" value="1"/>
</dbReference>
<dbReference type="Proteomes" id="UP000777265">
    <property type="component" value="Unassembled WGS sequence"/>
</dbReference>
<dbReference type="AlphaFoldDB" id="A0A351U2W3"/>
<name>A0A351U2W3_9BACT</name>
<dbReference type="EMBL" id="JAAYEE010000156">
    <property type="protein sequence ID" value="NLW35664.1"/>
    <property type="molecule type" value="Genomic_DNA"/>
</dbReference>
<dbReference type="Gene3D" id="3.30.470.20">
    <property type="entry name" value="ATP-grasp fold, B domain"/>
    <property type="match status" value="1"/>
</dbReference>
<gene>
    <name evidence="5" type="ORF">GXY80_09325</name>
</gene>
<dbReference type="InterPro" id="IPR011761">
    <property type="entry name" value="ATP-grasp"/>
</dbReference>
<organism evidence="5 6">
    <name type="scientific">Syntrophorhabdus aromaticivorans</name>
    <dbReference type="NCBI Taxonomy" id="328301"/>
    <lineage>
        <taxon>Bacteria</taxon>
        <taxon>Pseudomonadati</taxon>
        <taxon>Thermodesulfobacteriota</taxon>
        <taxon>Syntrophorhabdia</taxon>
        <taxon>Syntrophorhabdales</taxon>
        <taxon>Syntrophorhabdaceae</taxon>
        <taxon>Syntrophorhabdus</taxon>
    </lineage>
</organism>
<evidence type="ECO:0000313" key="6">
    <source>
        <dbReference type="Proteomes" id="UP000777265"/>
    </source>
</evidence>
<dbReference type="STRING" id="909663.GCA_000512235_02421"/>
<keyword evidence="1" id="KW-0436">Ligase</keyword>
<dbReference type="InterPro" id="IPR005479">
    <property type="entry name" value="CPAse_ATP-bd"/>
</dbReference>
<reference evidence="5" key="2">
    <citation type="submission" date="2020-01" db="EMBL/GenBank/DDBJ databases">
        <authorList>
            <person name="Campanaro S."/>
        </authorList>
    </citation>
    <scope>NUCLEOTIDE SEQUENCE</scope>
    <source>
        <strain evidence="5">AS06rmzACSIP_7</strain>
    </source>
</reference>
<sequence>MKDQPTVLVLGASHDQLYLIETAKRMGCYVLAVDIDPMAAAFVRADEKALISTRDIDGLLTFVRAYRRRRSINAVITMGSEIPMTIAILAEELGIQALSRETAYLASNKLAMKKRWAQKGIPVPWFDELRSGDHLRTIVKDRGWDLIVKPTDRSGARGITKLAEGMDCTAVFERAKNASFEGRVIVEDFLPGAQESTESIVYDDFFKTAGVSDRNYDMVHQLMGAPVENGGTMPSVLPADKLREIDLLLENAARALGITRGVGKGDVALDAEGKPRMVEMAARLSGGWMSAGLIPVTSGVNIVQTITEIALGWEPNLDQLNERWHKHAALRYFFPSQGILKAINGELAVRNQPWLHVLEFYKHADEVIDIPQSHAERFGCFLVEGNTRSEVLNRAQWVYNNIDIRVL</sequence>
<evidence type="ECO:0000256" key="3">
    <source>
        <dbReference type="ARBA" id="ARBA00022840"/>
    </source>
</evidence>
<protein>
    <submittedName>
        <fullName evidence="5">ATP-grasp domain-containing protein</fullName>
    </submittedName>
</protein>
<dbReference type="SUPFAM" id="SSF56059">
    <property type="entry name" value="Glutathione synthetase ATP-binding domain-like"/>
    <property type="match status" value="1"/>
</dbReference>
<dbReference type="Pfam" id="PF02786">
    <property type="entry name" value="CPSase_L_D2"/>
    <property type="match status" value="1"/>
</dbReference>
<reference evidence="5" key="1">
    <citation type="journal article" date="2020" name="Biotechnol. Biofuels">
        <title>New insights from the biogas microbiome by comprehensive genome-resolved metagenomics of nearly 1600 species originating from multiple anaerobic digesters.</title>
        <authorList>
            <person name="Campanaro S."/>
            <person name="Treu L."/>
            <person name="Rodriguez-R L.M."/>
            <person name="Kovalovszki A."/>
            <person name="Ziels R.M."/>
            <person name="Maus I."/>
            <person name="Zhu X."/>
            <person name="Kougias P.G."/>
            <person name="Basile A."/>
            <person name="Luo G."/>
            <person name="Schluter A."/>
            <person name="Konstantinidis K.T."/>
            <person name="Angelidaki I."/>
        </authorList>
    </citation>
    <scope>NUCLEOTIDE SEQUENCE</scope>
    <source>
        <strain evidence="5">AS06rmzACSIP_7</strain>
    </source>
</reference>
<comment type="caution">
    <text evidence="5">The sequence shown here is derived from an EMBL/GenBank/DDBJ whole genome shotgun (WGS) entry which is preliminary data.</text>
</comment>
<dbReference type="GO" id="GO:0016874">
    <property type="term" value="F:ligase activity"/>
    <property type="evidence" value="ECO:0007669"/>
    <property type="project" value="UniProtKB-KW"/>
</dbReference>
<evidence type="ECO:0000256" key="2">
    <source>
        <dbReference type="ARBA" id="ARBA00022741"/>
    </source>
</evidence>
<evidence type="ECO:0000256" key="1">
    <source>
        <dbReference type="ARBA" id="ARBA00022598"/>
    </source>
</evidence>
<accession>A0A351U2W3</accession>
<dbReference type="InterPro" id="IPR040570">
    <property type="entry name" value="LAL_C2"/>
</dbReference>
<evidence type="ECO:0000313" key="5">
    <source>
        <dbReference type="EMBL" id="NLW35664.1"/>
    </source>
</evidence>
<dbReference type="Gene3D" id="3.40.50.20">
    <property type="match status" value="1"/>
</dbReference>
<dbReference type="PANTHER" id="PTHR43585">
    <property type="entry name" value="FUMIPYRROLE BIOSYNTHESIS PROTEIN C"/>
    <property type="match status" value="1"/>
</dbReference>
<evidence type="ECO:0000256" key="4">
    <source>
        <dbReference type="PROSITE-ProRule" id="PRU00409"/>
    </source>
</evidence>
<dbReference type="GO" id="GO:0046872">
    <property type="term" value="F:metal ion binding"/>
    <property type="evidence" value="ECO:0007669"/>
    <property type="project" value="InterPro"/>
</dbReference>
<proteinExistence type="predicted"/>
<dbReference type="InterPro" id="IPR052032">
    <property type="entry name" value="ATP-dep_AA_Ligase"/>
</dbReference>
<dbReference type="GO" id="GO:0005524">
    <property type="term" value="F:ATP binding"/>
    <property type="evidence" value="ECO:0007669"/>
    <property type="project" value="UniProtKB-UniRule"/>
</dbReference>
<dbReference type="PANTHER" id="PTHR43585:SF2">
    <property type="entry name" value="ATP-GRASP ENZYME FSQD"/>
    <property type="match status" value="1"/>
</dbReference>
<keyword evidence="2 4" id="KW-0547">Nucleotide-binding</keyword>